<dbReference type="PROSITE" id="PS51194">
    <property type="entry name" value="HELICASE_CTER"/>
    <property type="match status" value="1"/>
</dbReference>
<name>A0ABT9Z577_9BACI</name>
<dbReference type="InterPro" id="IPR000330">
    <property type="entry name" value="SNF2_N"/>
</dbReference>
<organism evidence="6 7">
    <name type="scientific">Metabacillus niabensis</name>
    <dbReference type="NCBI Taxonomy" id="324854"/>
    <lineage>
        <taxon>Bacteria</taxon>
        <taxon>Bacillati</taxon>
        <taxon>Bacillota</taxon>
        <taxon>Bacilli</taxon>
        <taxon>Bacillales</taxon>
        <taxon>Bacillaceae</taxon>
        <taxon>Metabacillus</taxon>
    </lineage>
</organism>
<dbReference type="Pfam" id="PF00176">
    <property type="entry name" value="SNF2-rel_dom"/>
    <property type="match status" value="1"/>
</dbReference>
<feature type="domain" description="Helicase C-terminal" evidence="5">
    <location>
        <begin position="916"/>
        <end position="1078"/>
    </location>
</feature>
<dbReference type="SUPFAM" id="SSF52540">
    <property type="entry name" value="P-loop containing nucleoside triphosphate hydrolases"/>
    <property type="match status" value="2"/>
</dbReference>
<evidence type="ECO:0000256" key="2">
    <source>
        <dbReference type="PROSITE-ProRule" id="PRU00325"/>
    </source>
</evidence>
<dbReference type="Proteomes" id="UP001232245">
    <property type="component" value="Unassembled WGS sequence"/>
</dbReference>
<evidence type="ECO:0000313" key="6">
    <source>
        <dbReference type="EMBL" id="MDQ0227413.1"/>
    </source>
</evidence>
<dbReference type="CDD" id="cd18793">
    <property type="entry name" value="SF2_C_SNF"/>
    <property type="match status" value="1"/>
</dbReference>
<keyword evidence="2" id="KW-0863">Zinc-finger</keyword>
<proteinExistence type="predicted"/>
<feature type="domain" description="SWIM-type" evidence="3">
    <location>
        <begin position="54"/>
        <end position="92"/>
    </location>
</feature>
<evidence type="ECO:0000256" key="1">
    <source>
        <dbReference type="ARBA" id="ARBA00022801"/>
    </source>
</evidence>
<feature type="domain" description="Helicase ATP-binding" evidence="4">
    <location>
        <begin position="640"/>
        <end position="803"/>
    </location>
</feature>
<accession>A0ABT9Z577</accession>
<keyword evidence="2" id="KW-0862">Zinc</keyword>
<dbReference type="PANTHER" id="PTHR10799">
    <property type="entry name" value="SNF2/RAD54 HELICASE FAMILY"/>
    <property type="match status" value="1"/>
</dbReference>
<dbReference type="SMART" id="SM00490">
    <property type="entry name" value="HELICc"/>
    <property type="match status" value="1"/>
</dbReference>
<keyword evidence="6" id="KW-0547">Nucleotide-binding</keyword>
<dbReference type="InterPro" id="IPR049730">
    <property type="entry name" value="SNF2/RAD54-like_C"/>
</dbReference>
<dbReference type="Pfam" id="PF08455">
    <property type="entry name" value="SNF2_assoc"/>
    <property type="match status" value="1"/>
</dbReference>
<dbReference type="InterPro" id="IPR007527">
    <property type="entry name" value="Znf_SWIM"/>
</dbReference>
<dbReference type="InterPro" id="IPR038718">
    <property type="entry name" value="SNF2-like_sf"/>
</dbReference>
<dbReference type="InterPro" id="IPR014001">
    <property type="entry name" value="Helicase_ATP-bd"/>
</dbReference>
<dbReference type="GO" id="GO:0004386">
    <property type="term" value="F:helicase activity"/>
    <property type="evidence" value="ECO:0007669"/>
    <property type="project" value="UniProtKB-KW"/>
</dbReference>
<dbReference type="PROSITE" id="PS51192">
    <property type="entry name" value="HELICASE_ATP_BIND_1"/>
    <property type="match status" value="1"/>
</dbReference>
<evidence type="ECO:0000259" key="4">
    <source>
        <dbReference type="PROSITE" id="PS51192"/>
    </source>
</evidence>
<comment type="caution">
    <text evidence="6">The sequence shown here is derived from an EMBL/GenBank/DDBJ whole genome shotgun (WGS) entry which is preliminary data.</text>
</comment>
<keyword evidence="7" id="KW-1185">Reference proteome</keyword>
<keyword evidence="6" id="KW-0067">ATP-binding</keyword>
<dbReference type="EMBL" id="JAUSTZ010000009">
    <property type="protein sequence ID" value="MDQ0227413.1"/>
    <property type="molecule type" value="Genomic_DNA"/>
</dbReference>
<reference evidence="6 7" key="1">
    <citation type="submission" date="2023-07" db="EMBL/GenBank/DDBJ databases">
        <title>Genomic Encyclopedia of Type Strains, Phase IV (KMG-IV): sequencing the most valuable type-strain genomes for metagenomic binning, comparative biology and taxonomic classification.</title>
        <authorList>
            <person name="Goeker M."/>
        </authorList>
    </citation>
    <scope>NUCLEOTIDE SEQUENCE [LARGE SCALE GENOMIC DNA]</scope>
    <source>
        <strain evidence="6 7">DSM 17723</strain>
    </source>
</reference>
<dbReference type="Pfam" id="PF00271">
    <property type="entry name" value="Helicase_C"/>
    <property type="match status" value="1"/>
</dbReference>
<dbReference type="InterPro" id="IPR001650">
    <property type="entry name" value="Helicase_C-like"/>
</dbReference>
<keyword evidence="6" id="KW-0347">Helicase</keyword>
<protein>
    <submittedName>
        <fullName evidence="6">Superfamily II DNA/RNA helicase</fullName>
    </submittedName>
</protein>
<dbReference type="SMART" id="SM00487">
    <property type="entry name" value="DEXDc"/>
    <property type="match status" value="1"/>
</dbReference>
<keyword evidence="1" id="KW-0378">Hydrolase</keyword>
<dbReference type="Gene3D" id="3.40.50.10810">
    <property type="entry name" value="Tandem AAA-ATPase domain"/>
    <property type="match status" value="1"/>
</dbReference>
<gene>
    <name evidence="6" type="ORF">J2S02_003758</name>
</gene>
<dbReference type="InterPro" id="IPR013663">
    <property type="entry name" value="Helicase_SWF/SNF/SWI_bac"/>
</dbReference>
<dbReference type="InterPro" id="IPR027417">
    <property type="entry name" value="P-loop_NTPase"/>
</dbReference>
<evidence type="ECO:0000259" key="3">
    <source>
        <dbReference type="PROSITE" id="PS50966"/>
    </source>
</evidence>
<keyword evidence="2" id="KW-0479">Metal-binding</keyword>
<sequence length="1084" mass="124376">MMNQLFSEQVIKELCGDHAFKKGKGYFQKGKAAVTNFTPNTKTFNVNVNLDNQFHVTIKHHNGQVSAECTCPKLASITQFCQHVAAALFAINAKHLQHVLEKRQGDSSTKEGSFLYERTALSPLEEHLTNQLFGLFTPRESSPKSRQHLIEEREQLIVEFTCIPYVENGMFAIELKLGTKELYPIILDEFLHHFENGAPYEINNGLTYDRNQFYLHPHTDTLIKELLKVYKLENYIEETKAARKNHEHMLIPPSFWDTIFPLLLSTPNVKIINNRTVYHGIEEMTAQLPLTFSFAEKLLKGNYQLFVNGFERLKMMKAYRVVLYENKIKHLAEADYNRLIELKDMLETNEKQDFLIPIDQIKQFVDQVMPGFMKLGKVQLSKSVLVKLNNTPLKAKLYLDRIHNKLLAGLEFHYGQVVINPLDDAKEHNGLTFLREDVKEQRILQLMDDSMFSKTEGGYYLQNEELEYHFLYHFLPLLKPLVEVYATSAVRTRLFTEYSHPNFRVKLGERTNWLSFQFDIGGIPESDIKGILKSLEIKRPYYRLSNGSLLSLESPEFTKVTRFLQGLDIEADLFLPQFSLPIGKGMQQLDMLGDRTIVTLEHSFQKLLDDLQNPQANFAIPEMVGTSLRKYQAQGYTWLKTMAQYGFGGILADDMGLGKTIQSIAFISSVLTDIRKQKLPALIVSPSSLVYNWKQEFNKFAPAINVAVVTGTLRDRENLLKNSASYDVMITSYPLVQRDSTIYKNHHFHTLILDEAQFVKNFQTKTAKTIKLIKAANRFALTGTPIENSIIELWSIFHLVFPDLFPDRKEFLALPRETIAKKVRPFILRRLKTDVLDELPEKFETVHTSELLPEQKKLYLAYLAKLKHDTFKHLDKETFEKNRIKILAGITRLRQICCHPGLFVDGYKGSSAKLEQLLDIVMECHSTGKRILLFSQFTKMLEIIGRELTNLGLPYFYLDGQTPSSERVELCNKFNNGERGLFLISLKAGGTGLNLTGADTVILYDLWWNPAVEQQAADRAYRMGQTRNVHVIKLVAKGTVEDKMNALQLKKKHLIEEVIQAGNENISTLTSEDVQEVLSGSTDQ</sequence>
<dbReference type="PROSITE" id="PS50966">
    <property type="entry name" value="ZF_SWIM"/>
    <property type="match status" value="1"/>
</dbReference>
<evidence type="ECO:0000313" key="7">
    <source>
        <dbReference type="Proteomes" id="UP001232245"/>
    </source>
</evidence>
<dbReference type="Gene3D" id="3.40.50.300">
    <property type="entry name" value="P-loop containing nucleotide triphosphate hydrolases"/>
    <property type="match status" value="1"/>
</dbReference>
<evidence type="ECO:0000259" key="5">
    <source>
        <dbReference type="PROSITE" id="PS51194"/>
    </source>
</evidence>